<feature type="domain" description="RecJ OB" evidence="8">
    <location>
        <begin position="444"/>
        <end position="554"/>
    </location>
</feature>
<organism evidence="9 10">
    <name type="scientific">Prolixibacter denitrificans</name>
    <dbReference type="NCBI Taxonomy" id="1541063"/>
    <lineage>
        <taxon>Bacteria</taxon>
        <taxon>Pseudomonadati</taxon>
        <taxon>Bacteroidota</taxon>
        <taxon>Bacteroidia</taxon>
        <taxon>Marinilabiliales</taxon>
        <taxon>Prolixibacteraceae</taxon>
        <taxon>Prolixibacter</taxon>
    </lineage>
</organism>
<feature type="domain" description="DHHA1" evidence="7">
    <location>
        <begin position="340"/>
        <end position="430"/>
    </location>
</feature>
<dbReference type="PANTHER" id="PTHR30255:SF2">
    <property type="entry name" value="SINGLE-STRANDED-DNA-SPECIFIC EXONUCLEASE RECJ"/>
    <property type="match status" value="1"/>
</dbReference>
<accession>A0A2P8C971</accession>
<dbReference type="SUPFAM" id="SSF64182">
    <property type="entry name" value="DHH phosphoesterases"/>
    <property type="match status" value="1"/>
</dbReference>
<dbReference type="Gene3D" id="3.10.310.30">
    <property type="match status" value="1"/>
</dbReference>
<dbReference type="AlphaFoldDB" id="A0A2P8C971"/>
<dbReference type="Pfam" id="PF17768">
    <property type="entry name" value="RecJ_OB"/>
    <property type="match status" value="1"/>
</dbReference>
<evidence type="ECO:0000256" key="1">
    <source>
        <dbReference type="ARBA" id="ARBA00005915"/>
    </source>
</evidence>
<dbReference type="GO" id="GO:0003676">
    <property type="term" value="F:nucleic acid binding"/>
    <property type="evidence" value="ECO:0007669"/>
    <property type="project" value="InterPro"/>
</dbReference>
<sequence length="566" mass="63880">MNEVKHLSAALNVDMAIANLLVQRDIKTYQDARSFFRPRLTDLHDPFLMKDMDKAVKRLVEAIQSDEKVLVYGDYDVDGTTSVALMYSFLQNKLTNVDYYIPDRYMEGYGISKRGIEYAAENEYSLVVVLDCGIKAIDKIAQAKEMGLDFIICDHHNPDDEIPDAVAVLDPKQPDCNYPYKELSGCGVGFKFLQAFCRDQGIPEDVIYELLDLVVVSIASDIVPLTGENRVLAYYGLRKLNSNPSVGLKTLIKYAGMQGEIRVNDIVFRIGPRLNASGRIEHGKKSVAILMAQDEEEAEALGSEINSYNEIRKTLDQNITQEALEMIQQNDGWEKLNSTVLYNRDWHKGVVGIVASRLTEHYYRPTVILTESNGMATGSARSVGEFDLYEAIGACSDLLESYGGHMYAAGMSMKIENVPEFRRRFEEIVTESVKKVKLVPTIDIDAKVSLSDLNPKFLRVLNQFEPFGPHNMMPVFLTEDVMDYGTSRLVGRGSEHIKLDLIEANRSSSVFSGIAFSQAHHYEMIKQSLPFDICYSVTENEYRGKVYMQLNVRDMRSRLSENNDNA</sequence>
<dbReference type="GO" id="GO:0006310">
    <property type="term" value="P:DNA recombination"/>
    <property type="evidence" value="ECO:0007669"/>
    <property type="project" value="InterPro"/>
</dbReference>
<dbReference type="InterPro" id="IPR051673">
    <property type="entry name" value="SSDNA_exonuclease_RecJ"/>
</dbReference>
<keyword evidence="5 9" id="KW-0269">Exonuclease</keyword>
<gene>
    <name evidence="9" type="ORF">CLV93_109114</name>
</gene>
<dbReference type="InterPro" id="IPR038763">
    <property type="entry name" value="DHH_sf"/>
</dbReference>
<dbReference type="GO" id="GO:0008409">
    <property type="term" value="F:5'-3' exonuclease activity"/>
    <property type="evidence" value="ECO:0007669"/>
    <property type="project" value="InterPro"/>
</dbReference>
<evidence type="ECO:0000256" key="3">
    <source>
        <dbReference type="ARBA" id="ARBA00022722"/>
    </source>
</evidence>
<dbReference type="InterPro" id="IPR041122">
    <property type="entry name" value="RecJ_OB"/>
</dbReference>
<feature type="domain" description="DDH" evidence="6">
    <location>
        <begin position="68"/>
        <end position="218"/>
    </location>
</feature>
<evidence type="ECO:0000313" key="10">
    <source>
        <dbReference type="Proteomes" id="UP000240621"/>
    </source>
</evidence>
<dbReference type="Gene3D" id="3.90.1640.30">
    <property type="match status" value="1"/>
</dbReference>
<evidence type="ECO:0000313" key="9">
    <source>
        <dbReference type="EMBL" id="PSK81508.1"/>
    </source>
</evidence>
<evidence type="ECO:0000259" key="7">
    <source>
        <dbReference type="Pfam" id="PF02272"/>
    </source>
</evidence>
<dbReference type="PANTHER" id="PTHR30255">
    <property type="entry name" value="SINGLE-STRANDED-DNA-SPECIFIC EXONUCLEASE RECJ"/>
    <property type="match status" value="1"/>
</dbReference>
<name>A0A2P8C971_9BACT</name>
<evidence type="ECO:0000259" key="6">
    <source>
        <dbReference type="Pfam" id="PF01368"/>
    </source>
</evidence>
<reference evidence="9 10" key="1">
    <citation type="submission" date="2018-03" db="EMBL/GenBank/DDBJ databases">
        <title>Genomic Encyclopedia of Archaeal and Bacterial Type Strains, Phase II (KMG-II): from individual species to whole genera.</title>
        <authorList>
            <person name="Goeker M."/>
        </authorList>
    </citation>
    <scope>NUCLEOTIDE SEQUENCE [LARGE SCALE GENOMIC DNA]</scope>
    <source>
        <strain evidence="9 10">DSM 27267</strain>
    </source>
</reference>
<evidence type="ECO:0000256" key="5">
    <source>
        <dbReference type="ARBA" id="ARBA00022839"/>
    </source>
</evidence>
<dbReference type="NCBIfam" id="TIGR00644">
    <property type="entry name" value="recJ"/>
    <property type="match status" value="1"/>
</dbReference>
<evidence type="ECO:0000259" key="8">
    <source>
        <dbReference type="Pfam" id="PF17768"/>
    </source>
</evidence>
<dbReference type="InterPro" id="IPR004610">
    <property type="entry name" value="RecJ"/>
</dbReference>
<dbReference type="EMBL" id="PYGC01000009">
    <property type="protein sequence ID" value="PSK81508.1"/>
    <property type="molecule type" value="Genomic_DNA"/>
</dbReference>
<dbReference type="Pfam" id="PF02272">
    <property type="entry name" value="DHHA1"/>
    <property type="match status" value="1"/>
</dbReference>
<proteinExistence type="inferred from homology"/>
<dbReference type="InterPro" id="IPR003156">
    <property type="entry name" value="DHHA1_dom"/>
</dbReference>
<keyword evidence="3" id="KW-0540">Nuclease</keyword>
<protein>
    <recommendedName>
        <fullName evidence="2">Single-stranded-DNA-specific exonuclease RecJ</fullName>
    </recommendedName>
</protein>
<dbReference type="Proteomes" id="UP000240621">
    <property type="component" value="Unassembled WGS sequence"/>
</dbReference>
<dbReference type="GO" id="GO:0006281">
    <property type="term" value="P:DNA repair"/>
    <property type="evidence" value="ECO:0007669"/>
    <property type="project" value="InterPro"/>
</dbReference>
<evidence type="ECO:0000256" key="2">
    <source>
        <dbReference type="ARBA" id="ARBA00019841"/>
    </source>
</evidence>
<evidence type="ECO:0000256" key="4">
    <source>
        <dbReference type="ARBA" id="ARBA00022801"/>
    </source>
</evidence>
<dbReference type="Pfam" id="PF01368">
    <property type="entry name" value="DHH"/>
    <property type="match status" value="1"/>
</dbReference>
<dbReference type="InterPro" id="IPR001667">
    <property type="entry name" value="DDH_dom"/>
</dbReference>
<keyword evidence="4" id="KW-0378">Hydrolase</keyword>
<comment type="caution">
    <text evidence="9">The sequence shown here is derived from an EMBL/GenBank/DDBJ whole genome shotgun (WGS) entry which is preliminary data.</text>
</comment>
<comment type="similarity">
    <text evidence="1">Belongs to the RecJ family.</text>
</comment>